<protein>
    <recommendedName>
        <fullName evidence="4">DUF4149 domain-containing protein</fullName>
    </recommendedName>
</protein>
<name>A0A840N0F0_9BRAD</name>
<reference evidence="2 3" key="1">
    <citation type="submission" date="2020-08" db="EMBL/GenBank/DDBJ databases">
        <title>Genomic Encyclopedia of Type Strains, Phase IV (KMG-IV): sequencing the most valuable type-strain genomes for metagenomic binning, comparative biology and taxonomic classification.</title>
        <authorList>
            <person name="Goeker M."/>
        </authorList>
    </citation>
    <scope>NUCLEOTIDE SEQUENCE [LARGE SCALE GENOMIC DNA]</scope>
    <source>
        <strain evidence="2 3">DSM 17498</strain>
    </source>
</reference>
<keyword evidence="1" id="KW-1133">Transmembrane helix</keyword>
<keyword evidence="1" id="KW-0472">Membrane</keyword>
<dbReference type="EMBL" id="JACHIJ010000005">
    <property type="protein sequence ID" value="MBB5053979.1"/>
    <property type="molecule type" value="Genomic_DNA"/>
</dbReference>
<feature type="transmembrane region" description="Helical" evidence="1">
    <location>
        <begin position="12"/>
        <end position="35"/>
    </location>
</feature>
<evidence type="ECO:0000256" key="1">
    <source>
        <dbReference type="SAM" id="Phobius"/>
    </source>
</evidence>
<evidence type="ECO:0000313" key="3">
    <source>
        <dbReference type="Proteomes" id="UP000521227"/>
    </source>
</evidence>
<evidence type="ECO:0000313" key="2">
    <source>
        <dbReference type="EMBL" id="MBB5053979.1"/>
    </source>
</evidence>
<organism evidence="2 3">
    <name type="scientific">Afipia massiliensis</name>
    <dbReference type="NCBI Taxonomy" id="211460"/>
    <lineage>
        <taxon>Bacteria</taxon>
        <taxon>Pseudomonadati</taxon>
        <taxon>Pseudomonadota</taxon>
        <taxon>Alphaproteobacteria</taxon>
        <taxon>Hyphomicrobiales</taxon>
        <taxon>Nitrobacteraceae</taxon>
        <taxon>Afipia</taxon>
    </lineage>
</organism>
<sequence>MDGAADGWRWAVGLFAVAAVWAGLLLGVSFLATPAKFLAPNLSLSVALDVGRHTFAVFNKLEWLLAATVLLMAFGARARLSAMMVIALCLVVAVETFWLLPLLDQRVGLIILGQQPPASNRHSLYILLELAKLAALIVVSIDMTRRLQRPLNPS</sequence>
<keyword evidence="1" id="KW-0812">Transmembrane</keyword>
<dbReference type="AlphaFoldDB" id="A0A840N0F0"/>
<feature type="transmembrane region" description="Helical" evidence="1">
    <location>
        <begin position="123"/>
        <end position="141"/>
    </location>
</feature>
<proteinExistence type="predicted"/>
<evidence type="ECO:0008006" key="4">
    <source>
        <dbReference type="Google" id="ProtNLM"/>
    </source>
</evidence>
<gene>
    <name evidence="2" type="ORF">HNQ36_003979</name>
</gene>
<accession>A0A840N0F0</accession>
<comment type="caution">
    <text evidence="2">The sequence shown here is derived from an EMBL/GenBank/DDBJ whole genome shotgun (WGS) entry which is preliminary data.</text>
</comment>
<dbReference type="Proteomes" id="UP000521227">
    <property type="component" value="Unassembled WGS sequence"/>
</dbReference>
<feature type="transmembrane region" description="Helical" evidence="1">
    <location>
        <begin position="82"/>
        <end position="103"/>
    </location>
</feature>
<dbReference type="RefSeq" id="WP_246395444.1">
    <property type="nucleotide sequence ID" value="NZ_JACHIJ010000005.1"/>
</dbReference>